<evidence type="ECO:0000313" key="2">
    <source>
        <dbReference type="EMBL" id="RKF74040.1"/>
    </source>
</evidence>
<name>A0A420IHL7_9PEZI</name>
<evidence type="ECO:0000256" key="1">
    <source>
        <dbReference type="SAM" id="MobiDB-lite"/>
    </source>
</evidence>
<protein>
    <submittedName>
        <fullName evidence="2">Uncharacterized protein</fullName>
    </submittedName>
</protein>
<accession>A0A420IHL7</accession>
<dbReference type="EMBL" id="MCBS01024157">
    <property type="protein sequence ID" value="RKF74040.1"/>
    <property type="molecule type" value="Genomic_DNA"/>
</dbReference>
<sequence>MVEHLHKCYEGIDYKRSELQALNAISCKSIREQNLTKLPSKCVTILVDTLNAKRRGLDAFQRTDDAIAPSPQLSTFINQLKMAVSNYHTIKEDAPAAAYMAESNYEDEYGNSEVNFTNRRFKEDFRGRGAYRGGYRQRDLSSKGSPGDSRGMKKHKQSLYNSRNKCYVCEQKG</sequence>
<comment type="caution">
    <text evidence="2">The sequence shown here is derived from an EMBL/GenBank/DDBJ whole genome shotgun (WGS) entry which is preliminary data.</text>
</comment>
<reference evidence="2 3" key="1">
    <citation type="journal article" date="2018" name="BMC Genomics">
        <title>Comparative genome analyses reveal sequence features reflecting distinct modes of host-adaptation between dicot and monocot powdery mildew.</title>
        <authorList>
            <person name="Wu Y."/>
            <person name="Ma X."/>
            <person name="Pan Z."/>
            <person name="Kale S.D."/>
            <person name="Song Y."/>
            <person name="King H."/>
            <person name="Zhang Q."/>
            <person name="Presley C."/>
            <person name="Deng X."/>
            <person name="Wei C.I."/>
            <person name="Xiao S."/>
        </authorList>
    </citation>
    <scope>NUCLEOTIDE SEQUENCE [LARGE SCALE GENOMIC DNA]</scope>
    <source>
        <strain evidence="2">UMSG1</strain>
    </source>
</reference>
<proteinExistence type="predicted"/>
<dbReference type="Proteomes" id="UP000285326">
    <property type="component" value="Unassembled WGS sequence"/>
</dbReference>
<feature type="region of interest" description="Disordered" evidence="1">
    <location>
        <begin position="132"/>
        <end position="157"/>
    </location>
</feature>
<organism evidence="2 3">
    <name type="scientific">Golovinomyces cichoracearum</name>
    <dbReference type="NCBI Taxonomy" id="62708"/>
    <lineage>
        <taxon>Eukaryota</taxon>
        <taxon>Fungi</taxon>
        <taxon>Dikarya</taxon>
        <taxon>Ascomycota</taxon>
        <taxon>Pezizomycotina</taxon>
        <taxon>Leotiomycetes</taxon>
        <taxon>Erysiphales</taxon>
        <taxon>Erysiphaceae</taxon>
        <taxon>Golovinomyces</taxon>
    </lineage>
</organism>
<dbReference type="AlphaFoldDB" id="A0A420IHL7"/>
<gene>
    <name evidence="2" type="ORF">GcM1_241065</name>
</gene>
<evidence type="ECO:0000313" key="3">
    <source>
        <dbReference type="Proteomes" id="UP000285326"/>
    </source>
</evidence>